<dbReference type="RefSeq" id="WP_174627156.1">
    <property type="nucleotide sequence ID" value="NZ_CADCXN010000100.1"/>
</dbReference>
<proteinExistence type="predicted"/>
<protein>
    <submittedName>
        <fullName evidence="1">Uncharacterized protein</fullName>
    </submittedName>
</protein>
<evidence type="ECO:0000313" key="2">
    <source>
        <dbReference type="Proteomes" id="UP000494216"/>
    </source>
</evidence>
<comment type="caution">
    <text evidence="1">The sequence shown here is derived from an EMBL/GenBank/DDBJ whole genome shotgun (WGS) entry which is preliminary data.</text>
</comment>
<reference evidence="1 2" key="1">
    <citation type="submission" date="2020-02" db="EMBL/GenBank/DDBJ databases">
        <authorList>
            <person name="Hogendoorn C."/>
        </authorList>
    </citation>
    <scope>NUCLEOTIDE SEQUENCE [LARGE SCALE GENOMIC DNA]</scope>
    <source>
        <strain evidence="1">METHB21</strain>
    </source>
</reference>
<dbReference type="AlphaFoldDB" id="A0A8S0WL33"/>
<gene>
    <name evidence="1" type="ORF">METHB2_680010</name>
</gene>
<dbReference type="Proteomes" id="UP000494216">
    <property type="component" value="Unassembled WGS sequence"/>
</dbReference>
<evidence type="ECO:0000313" key="1">
    <source>
        <dbReference type="EMBL" id="CAA9892370.1"/>
    </source>
</evidence>
<keyword evidence="2" id="KW-1185">Reference proteome</keyword>
<sequence length="105" mass="12148">MAGYGLEDEGLNAFFRVQGIFLHHLEASQQNFINSPHTSVPESFDKILRDENTQLKKTYNARRKPWRKPWLYGYGKKIPNSGMILLAERRQIIEWIDLAASEGKA</sequence>
<name>A0A8S0WL33_9GAMM</name>
<organism evidence="1 2">
    <name type="scientific">Candidatus Methylobacter favarea</name>
    <dbReference type="NCBI Taxonomy" id="2707345"/>
    <lineage>
        <taxon>Bacteria</taxon>
        <taxon>Pseudomonadati</taxon>
        <taxon>Pseudomonadota</taxon>
        <taxon>Gammaproteobacteria</taxon>
        <taxon>Methylococcales</taxon>
        <taxon>Methylococcaceae</taxon>
        <taxon>Methylobacter</taxon>
    </lineage>
</organism>
<accession>A0A8S0WL33</accession>
<dbReference type="EMBL" id="CADCXN010000100">
    <property type="protein sequence ID" value="CAA9892370.1"/>
    <property type="molecule type" value="Genomic_DNA"/>
</dbReference>